<keyword evidence="1" id="KW-0732">Signal</keyword>
<evidence type="ECO:0000256" key="1">
    <source>
        <dbReference type="SAM" id="SignalP"/>
    </source>
</evidence>
<dbReference type="Pfam" id="PF23584">
    <property type="entry name" value="DUF7136"/>
    <property type="match status" value="1"/>
</dbReference>
<evidence type="ECO:0000313" key="4">
    <source>
        <dbReference type="Proteomes" id="UP001244011"/>
    </source>
</evidence>
<protein>
    <recommendedName>
        <fullName evidence="2">DUF7136 domain-containing protein</fullName>
    </recommendedName>
</protein>
<evidence type="ECO:0000259" key="2">
    <source>
        <dbReference type="Pfam" id="PF23584"/>
    </source>
</evidence>
<dbReference type="GeneID" id="85315874"/>
<dbReference type="Proteomes" id="UP001244011">
    <property type="component" value="Unassembled WGS sequence"/>
</dbReference>
<name>A0AAJ0FRL3_9PEZI</name>
<organism evidence="3 4">
    <name type="scientific">Phialemonium atrogriseum</name>
    <dbReference type="NCBI Taxonomy" id="1093897"/>
    <lineage>
        <taxon>Eukaryota</taxon>
        <taxon>Fungi</taxon>
        <taxon>Dikarya</taxon>
        <taxon>Ascomycota</taxon>
        <taxon>Pezizomycotina</taxon>
        <taxon>Sordariomycetes</taxon>
        <taxon>Sordariomycetidae</taxon>
        <taxon>Cephalothecales</taxon>
        <taxon>Cephalothecaceae</taxon>
        <taxon>Phialemonium</taxon>
    </lineage>
</organism>
<evidence type="ECO:0000313" key="3">
    <source>
        <dbReference type="EMBL" id="KAK1770265.1"/>
    </source>
</evidence>
<dbReference type="EMBL" id="MU839001">
    <property type="protein sequence ID" value="KAK1770265.1"/>
    <property type="molecule type" value="Genomic_DNA"/>
</dbReference>
<dbReference type="RefSeq" id="XP_060286478.1">
    <property type="nucleotide sequence ID" value="XM_060432687.1"/>
</dbReference>
<dbReference type="AlphaFoldDB" id="A0AAJ0FRL3"/>
<feature type="domain" description="DUF7136" evidence="2">
    <location>
        <begin position="24"/>
        <end position="248"/>
    </location>
</feature>
<accession>A0AAJ0FRL3</accession>
<reference evidence="3" key="1">
    <citation type="submission" date="2023-06" db="EMBL/GenBank/DDBJ databases">
        <title>Genome-scale phylogeny and comparative genomics of the fungal order Sordariales.</title>
        <authorList>
            <consortium name="Lawrence Berkeley National Laboratory"/>
            <person name="Hensen N."/>
            <person name="Bonometti L."/>
            <person name="Westerberg I."/>
            <person name="Brannstrom I.O."/>
            <person name="Guillou S."/>
            <person name="Cros-Aarteil S."/>
            <person name="Calhoun S."/>
            <person name="Haridas S."/>
            <person name="Kuo A."/>
            <person name="Mondo S."/>
            <person name="Pangilinan J."/>
            <person name="Riley R."/>
            <person name="Labutti K."/>
            <person name="Andreopoulos B."/>
            <person name="Lipzen A."/>
            <person name="Chen C."/>
            <person name="Yanf M."/>
            <person name="Daum C."/>
            <person name="Ng V."/>
            <person name="Clum A."/>
            <person name="Steindorff A."/>
            <person name="Ohm R."/>
            <person name="Martin F."/>
            <person name="Silar P."/>
            <person name="Natvig D."/>
            <person name="Lalanne C."/>
            <person name="Gautier V."/>
            <person name="Ament-Velasquez S.L."/>
            <person name="Kruys A."/>
            <person name="Hutchinson M.I."/>
            <person name="Powell A.J."/>
            <person name="Barry K."/>
            <person name="Miller A.N."/>
            <person name="Grigoriev I.V."/>
            <person name="Debuchy R."/>
            <person name="Gladieux P."/>
            <person name="Thoren M.H."/>
            <person name="Johannesson H."/>
        </authorList>
    </citation>
    <scope>NUCLEOTIDE SEQUENCE</scope>
    <source>
        <strain evidence="3">8032-3</strain>
    </source>
</reference>
<dbReference type="InterPro" id="IPR055560">
    <property type="entry name" value="DUF7136"/>
</dbReference>
<proteinExistence type="predicted"/>
<feature type="signal peptide" evidence="1">
    <location>
        <begin position="1"/>
        <end position="19"/>
    </location>
</feature>
<keyword evidence="4" id="KW-1185">Reference proteome</keyword>
<feature type="chain" id="PRO_5042468164" description="DUF7136 domain-containing protein" evidence="1">
    <location>
        <begin position="20"/>
        <end position="295"/>
    </location>
</feature>
<gene>
    <name evidence="3" type="ORF">QBC33DRAFT_617547</name>
</gene>
<comment type="caution">
    <text evidence="3">The sequence shown here is derived from an EMBL/GenBank/DDBJ whole genome shotgun (WGS) entry which is preliminary data.</text>
</comment>
<sequence length="295" mass="32459">MTFLSLVTLCCAAFAMATAQTWKPGITEVDLVFPRANETYKPTYPFPIVISIQNPAAIWQFGFAFYFDIQPVSHMDCCWGWGSFPEADGDLETHGTYNGSDTITTIYATDAIQKSNGTAKEWILFWRSATLWNCTPPAEDGQPPTFSNSSLDRFGSIYFNISDDGDLPIINATGAPCPVTASTIKVKEAIENRGNPYQTKLNYPFPYCPYFDPDTPRPEGNPCAVKASDELARNVTKKMLDTAACVGNTAWPNSSLTGPCNDRYYRGSSDAPVVMARCSTMALAAFLLFVATWEL</sequence>